<evidence type="ECO:0000256" key="1">
    <source>
        <dbReference type="SAM" id="MobiDB-lite"/>
    </source>
</evidence>
<gene>
    <name evidence="2" type="ORF">PoB_003207000</name>
</gene>
<protein>
    <submittedName>
        <fullName evidence="2">Uncharacterized protein</fullName>
    </submittedName>
</protein>
<name>A0AAV4AFN0_9GAST</name>
<organism evidence="2 3">
    <name type="scientific">Plakobranchus ocellatus</name>
    <dbReference type="NCBI Taxonomy" id="259542"/>
    <lineage>
        <taxon>Eukaryota</taxon>
        <taxon>Metazoa</taxon>
        <taxon>Spiralia</taxon>
        <taxon>Lophotrochozoa</taxon>
        <taxon>Mollusca</taxon>
        <taxon>Gastropoda</taxon>
        <taxon>Heterobranchia</taxon>
        <taxon>Euthyneura</taxon>
        <taxon>Panpulmonata</taxon>
        <taxon>Sacoglossa</taxon>
        <taxon>Placobranchoidea</taxon>
        <taxon>Plakobranchidae</taxon>
        <taxon>Plakobranchus</taxon>
    </lineage>
</organism>
<sequence length="99" mass="10808">MQAVKRHTQPARGLNHELSSEFESVTESSGPKRVMKPEIILCCHGCTVKTKDCQGSQACWLSPRQARVREWNPPLTGALGFQGKPAPVNACHTSAAPNR</sequence>
<comment type="caution">
    <text evidence="2">The sequence shown here is derived from an EMBL/GenBank/DDBJ whole genome shotgun (WGS) entry which is preliminary data.</text>
</comment>
<reference evidence="2 3" key="1">
    <citation type="journal article" date="2021" name="Elife">
        <title>Chloroplast acquisition without the gene transfer in kleptoplastic sea slugs, Plakobranchus ocellatus.</title>
        <authorList>
            <person name="Maeda T."/>
            <person name="Takahashi S."/>
            <person name="Yoshida T."/>
            <person name="Shimamura S."/>
            <person name="Takaki Y."/>
            <person name="Nagai Y."/>
            <person name="Toyoda A."/>
            <person name="Suzuki Y."/>
            <person name="Arimoto A."/>
            <person name="Ishii H."/>
            <person name="Satoh N."/>
            <person name="Nishiyama T."/>
            <person name="Hasebe M."/>
            <person name="Maruyama T."/>
            <person name="Minagawa J."/>
            <person name="Obokata J."/>
            <person name="Shigenobu S."/>
        </authorList>
    </citation>
    <scope>NUCLEOTIDE SEQUENCE [LARGE SCALE GENOMIC DNA]</scope>
</reference>
<keyword evidence="3" id="KW-1185">Reference proteome</keyword>
<dbReference type="Proteomes" id="UP000735302">
    <property type="component" value="Unassembled WGS sequence"/>
</dbReference>
<proteinExistence type="predicted"/>
<dbReference type="EMBL" id="BLXT01003749">
    <property type="protein sequence ID" value="GFO05565.1"/>
    <property type="molecule type" value="Genomic_DNA"/>
</dbReference>
<feature type="region of interest" description="Disordered" evidence="1">
    <location>
        <begin position="1"/>
        <end position="31"/>
    </location>
</feature>
<evidence type="ECO:0000313" key="2">
    <source>
        <dbReference type="EMBL" id="GFO05565.1"/>
    </source>
</evidence>
<evidence type="ECO:0000313" key="3">
    <source>
        <dbReference type="Proteomes" id="UP000735302"/>
    </source>
</evidence>
<dbReference type="AlphaFoldDB" id="A0AAV4AFN0"/>
<accession>A0AAV4AFN0</accession>